<dbReference type="GO" id="GO:0015891">
    <property type="term" value="P:siderophore transport"/>
    <property type="evidence" value="ECO:0007669"/>
    <property type="project" value="InterPro"/>
</dbReference>
<dbReference type="OrthoDB" id="6541502at2"/>
<dbReference type="NCBIfam" id="TIGR01352">
    <property type="entry name" value="tonB_Cterm"/>
    <property type="match status" value="1"/>
</dbReference>
<dbReference type="GO" id="GO:0030288">
    <property type="term" value="C:outer membrane-bounded periplasmic space"/>
    <property type="evidence" value="ECO:0007669"/>
    <property type="project" value="InterPro"/>
</dbReference>
<accession>A0A2P5GKP9</accession>
<dbReference type="GO" id="GO:0098797">
    <property type="term" value="C:plasma membrane protein complex"/>
    <property type="evidence" value="ECO:0007669"/>
    <property type="project" value="TreeGrafter"/>
</dbReference>
<gene>
    <name evidence="16" type="ORF">CHU32_19505</name>
    <name evidence="15" type="ORF">CHU33_13815</name>
</gene>
<dbReference type="InterPro" id="IPR006260">
    <property type="entry name" value="TonB/TolA_C"/>
</dbReference>
<dbReference type="PANTHER" id="PTHR33446:SF8">
    <property type="entry name" value="PROTEIN TONB"/>
    <property type="match status" value="1"/>
</dbReference>
<sequence>MKIIAQYFILVTAASIALIGCTPMKSSSCQKTRALDDCVYKSPSPTVQSANLPPAVSPPPAIEQPIPPYPVEAAALRLTGTITVRYSITATGRVDNVQIVKANPPAVFDREVLIVMRKWRFEAGHPIDNVESTFHFALNDSNKPVTRLVPARQV</sequence>
<dbReference type="PRINTS" id="PR01374">
    <property type="entry name" value="TONBPROTEIN"/>
</dbReference>
<comment type="function">
    <text evidence="13">Interacts with outer membrane receptor proteins that carry out high-affinity binding and energy dependent uptake into the periplasmic space of specific substrates. It could act to transduce energy from the cytoplasmic membrane to specific energy-requiring processes in the outer membrane, resulting in the release into the periplasm of ligands bound by these outer membrane proteins.</text>
</comment>
<comment type="similarity">
    <text evidence="2 13">Belongs to the TonB family.</text>
</comment>
<keyword evidence="9 13" id="KW-0653">Protein transport</keyword>
<keyword evidence="10" id="KW-1133">Transmembrane helix</keyword>
<dbReference type="InterPro" id="IPR051045">
    <property type="entry name" value="TonB-dependent_transducer"/>
</dbReference>
<evidence type="ECO:0000256" key="12">
    <source>
        <dbReference type="ARBA" id="ARBA00025849"/>
    </source>
</evidence>
<evidence type="ECO:0000259" key="14">
    <source>
        <dbReference type="PROSITE" id="PS52015"/>
    </source>
</evidence>
<evidence type="ECO:0000256" key="5">
    <source>
        <dbReference type="ARBA" id="ARBA00022475"/>
    </source>
</evidence>
<keyword evidence="7" id="KW-0812">Transmembrane</keyword>
<keyword evidence="11" id="KW-0472">Membrane</keyword>
<evidence type="ECO:0000256" key="11">
    <source>
        <dbReference type="ARBA" id="ARBA00023136"/>
    </source>
</evidence>
<dbReference type="SUPFAM" id="SSF74653">
    <property type="entry name" value="TolA/TonB C-terminal domain"/>
    <property type="match status" value="1"/>
</dbReference>
<comment type="subunit">
    <text evidence="12">Homodimer. Forms a complex with the accessory proteins ExbB and ExbD.</text>
</comment>
<keyword evidence="17" id="KW-1185">Reference proteome</keyword>
<dbReference type="Gene3D" id="3.30.2420.10">
    <property type="entry name" value="TonB"/>
    <property type="match status" value="1"/>
</dbReference>
<evidence type="ECO:0000256" key="1">
    <source>
        <dbReference type="ARBA" id="ARBA00004383"/>
    </source>
</evidence>
<dbReference type="GO" id="GO:0055085">
    <property type="term" value="P:transmembrane transport"/>
    <property type="evidence" value="ECO:0007669"/>
    <property type="project" value="InterPro"/>
</dbReference>
<protein>
    <recommendedName>
        <fullName evidence="3 13">Protein TonB</fullName>
    </recommendedName>
</protein>
<dbReference type="GO" id="GO:0031992">
    <property type="term" value="F:energy transducer activity"/>
    <property type="evidence" value="ECO:0007669"/>
    <property type="project" value="InterPro"/>
</dbReference>
<evidence type="ECO:0000256" key="6">
    <source>
        <dbReference type="ARBA" id="ARBA00022519"/>
    </source>
</evidence>
<dbReference type="PROSITE" id="PS52015">
    <property type="entry name" value="TONB_CTD"/>
    <property type="match status" value="1"/>
</dbReference>
<evidence type="ECO:0000313" key="15">
    <source>
        <dbReference type="EMBL" id="POP44062.1"/>
    </source>
</evidence>
<dbReference type="InterPro" id="IPR037682">
    <property type="entry name" value="TonB_C"/>
</dbReference>
<evidence type="ECO:0000313" key="18">
    <source>
        <dbReference type="Proteomes" id="UP000247005"/>
    </source>
</evidence>
<evidence type="ECO:0000313" key="16">
    <source>
        <dbReference type="EMBL" id="POP45391.1"/>
    </source>
</evidence>
<dbReference type="GO" id="GO:0015031">
    <property type="term" value="P:protein transport"/>
    <property type="evidence" value="ECO:0007669"/>
    <property type="project" value="UniProtKB-UniRule"/>
</dbReference>
<name>A0A2P5GKP9_9ENTR</name>
<dbReference type="PROSITE" id="PS51257">
    <property type="entry name" value="PROKAR_LIPOPROTEIN"/>
    <property type="match status" value="1"/>
</dbReference>
<dbReference type="EMBL" id="PQGE01000011">
    <property type="protein sequence ID" value="POP44062.1"/>
    <property type="molecule type" value="Genomic_DNA"/>
</dbReference>
<comment type="subcellular location">
    <subcellularLocation>
        <location evidence="1 13">Cell inner membrane</location>
        <topology evidence="1 13">Single-pass membrane protein</topology>
        <orientation evidence="1 13">Periplasmic side</orientation>
    </subcellularLocation>
</comment>
<dbReference type="AlphaFoldDB" id="A0A2P5GKP9"/>
<keyword evidence="5 13" id="KW-1003">Cell membrane</keyword>
<evidence type="ECO:0000256" key="7">
    <source>
        <dbReference type="ARBA" id="ARBA00022692"/>
    </source>
</evidence>
<evidence type="ECO:0000256" key="13">
    <source>
        <dbReference type="RuleBase" id="RU362123"/>
    </source>
</evidence>
<keyword evidence="8" id="KW-0677">Repeat</keyword>
<evidence type="ECO:0000256" key="2">
    <source>
        <dbReference type="ARBA" id="ARBA00006555"/>
    </source>
</evidence>
<reference evidence="17 18" key="1">
    <citation type="submission" date="2018-01" db="EMBL/GenBank/DDBJ databases">
        <title>Superficieibacter electus gen. nov., sp. nov., an extended-spectrum beta-lactamase possessing member of the Enterobacteriaceae family, isolated from intensive care unit surfaces.</title>
        <authorList>
            <person name="Potter R.F."/>
            <person name="D'Souza A.W."/>
        </authorList>
    </citation>
    <scope>NUCLEOTIDE SEQUENCE [LARGE SCALE GENOMIC DNA]</scope>
    <source>
        <strain evidence="16 18">BP-1</strain>
        <strain evidence="15 17">BP-2</strain>
    </source>
</reference>
<dbReference type="RefSeq" id="WP_103676663.1">
    <property type="nucleotide sequence ID" value="NZ_PQGD01000017.1"/>
</dbReference>
<dbReference type="Proteomes" id="UP000237073">
    <property type="component" value="Unassembled WGS sequence"/>
</dbReference>
<keyword evidence="6 13" id="KW-0997">Cell inner membrane</keyword>
<dbReference type="Proteomes" id="UP000247005">
    <property type="component" value="Unassembled WGS sequence"/>
</dbReference>
<evidence type="ECO:0000256" key="8">
    <source>
        <dbReference type="ARBA" id="ARBA00022737"/>
    </source>
</evidence>
<feature type="domain" description="TonB C-terminal" evidence="14">
    <location>
        <begin position="54"/>
        <end position="145"/>
    </location>
</feature>
<dbReference type="PANTHER" id="PTHR33446">
    <property type="entry name" value="PROTEIN TONB-RELATED"/>
    <property type="match status" value="1"/>
</dbReference>
<comment type="caution">
    <text evidence="16">The sequence shown here is derived from an EMBL/GenBank/DDBJ whole genome shotgun (WGS) entry which is preliminary data.</text>
</comment>
<proteinExistence type="inferred from homology"/>
<evidence type="ECO:0000256" key="10">
    <source>
        <dbReference type="ARBA" id="ARBA00022989"/>
    </source>
</evidence>
<evidence type="ECO:0000313" key="17">
    <source>
        <dbReference type="Proteomes" id="UP000237073"/>
    </source>
</evidence>
<dbReference type="InterPro" id="IPR003538">
    <property type="entry name" value="TonB"/>
</dbReference>
<keyword evidence="13" id="KW-0735">Signal-anchor</keyword>
<evidence type="ECO:0000256" key="3">
    <source>
        <dbReference type="ARBA" id="ARBA00022362"/>
    </source>
</evidence>
<dbReference type="EMBL" id="PQGD01000017">
    <property type="protein sequence ID" value="POP45391.1"/>
    <property type="molecule type" value="Genomic_DNA"/>
</dbReference>
<dbReference type="Pfam" id="PF03544">
    <property type="entry name" value="TonB_C"/>
    <property type="match status" value="1"/>
</dbReference>
<evidence type="ECO:0000256" key="9">
    <source>
        <dbReference type="ARBA" id="ARBA00022927"/>
    </source>
</evidence>
<keyword evidence="4 13" id="KW-0813">Transport</keyword>
<evidence type="ECO:0000256" key="4">
    <source>
        <dbReference type="ARBA" id="ARBA00022448"/>
    </source>
</evidence>
<organism evidence="16 18">
    <name type="scientific">Superficieibacter electus</name>
    <dbReference type="NCBI Taxonomy" id="2022662"/>
    <lineage>
        <taxon>Bacteria</taxon>
        <taxon>Pseudomonadati</taxon>
        <taxon>Pseudomonadota</taxon>
        <taxon>Gammaproteobacteria</taxon>
        <taxon>Enterobacterales</taxon>
        <taxon>Enterobacteriaceae</taxon>
        <taxon>Superficieibacter</taxon>
    </lineage>
</organism>